<dbReference type="EMBL" id="LUGG01000007">
    <property type="protein sequence ID" value="OBZ72851.1"/>
    <property type="molecule type" value="Genomic_DNA"/>
</dbReference>
<gene>
    <name evidence="2" type="ORF">A0H81_07004</name>
</gene>
<sequence length="589" mass="67434">MQKKKYKSVALKVQPVLATLPNRFRIVRNIQGDPLADMPSLDPNPPSFVPTGRYTQARRDAFRKAHNTGFLWPAELDLIDDFMCKQHEGFAWDDMERGRFRQDFFPPVEIPVIEHKPWVQRNIPIPPGIFDEVCRIIRKKIEAGVYEPSNSSYRSRWFCILKKDGKALRLVHSLEPLNAVTIQHSGVPPIPEHIAEKFGNRACGGMLDLYVGYDEREIAESSRDLTSFQTPYGALRLVTLPMGWTNAVPIFHDNVTYILQPEIPHITISYIDDVPVRGPETRYELPEGGYEVIATNPGIRRFVWEHMHSINRIVQRMRYSGGTFSGTKSLLVAEETLIIGHRCTYKGRLPEESRVKAIENWGPCKDLSEVRAFLDTIGVVHIFIHNFAQCAHPLVYLMRKDIPFEFEVDARYIKGMLQNPDIAPSASINRWIVAILTFYFTLVHVPGTNHGPDGLSRRPRQPDDEDEPEDDFEDWIDRIHGFAHIVNPHPTQKVTRDSLTSMYALEKLQPDLRQSSQKEKENHRTHPKIPTISYLEVFKPSLSTKDFYSFATGIGHSSDQHNSQMQTTRLLLSSQYNSSSTPLQGALYP</sequence>
<feature type="region of interest" description="Disordered" evidence="1">
    <location>
        <begin position="450"/>
        <end position="471"/>
    </location>
</feature>
<dbReference type="PANTHER" id="PTHR33064">
    <property type="entry name" value="POL PROTEIN"/>
    <property type="match status" value="1"/>
</dbReference>
<evidence type="ECO:0000256" key="1">
    <source>
        <dbReference type="SAM" id="MobiDB-lite"/>
    </source>
</evidence>
<organism evidence="2 3">
    <name type="scientific">Grifola frondosa</name>
    <name type="common">Maitake</name>
    <name type="synonym">Polyporus frondosus</name>
    <dbReference type="NCBI Taxonomy" id="5627"/>
    <lineage>
        <taxon>Eukaryota</taxon>
        <taxon>Fungi</taxon>
        <taxon>Dikarya</taxon>
        <taxon>Basidiomycota</taxon>
        <taxon>Agaricomycotina</taxon>
        <taxon>Agaricomycetes</taxon>
        <taxon>Polyporales</taxon>
        <taxon>Grifolaceae</taxon>
        <taxon>Grifola</taxon>
    </lineage>
</organism>
<dbReference type="Gene3D" id="3.30.70.270">
    <property type="match status" value="2"/>
</dbReference>
<dbReference type="Gene3D" id="3.10.10.10">
    <property type="entry name" value="HIV Type 1 Reverse Transcriptase, subunit A, domain 1"/>
    <property type="match status" value="1"/>
</dbReference>
<accession>A0A1C7M7E4</accession>
<dbReference type="PANTHER" id="PTHR33064:SF37">
    <property type="entry name" value="RIBONUCLEASE H"/>
    <property type="match status" value="1"/>
</dbReference>
<dbReference type="OMA" id="DMERGRF"/>
<dbReference type="SUPFAM" id="SSF56672">
    <property type="entry name" value="DNA/RNA polymerases"/>
    <property type="match status" value="1"/>
</dbReference>
<evidence type="ECO:0000313" key="3">
    <source>
        <dbReference type="Proteomes" id="UP000092993"/>
    </source>
</evidence>
<keyword evidence="3" id="KW-1185">Reference proteome</keyword>
<evidence type="ECO:0000313" key="2">
    <source>
        <dbReference type="EMBL" id="OBZ72851.1"/>
    </source>
</evidence>
<reference evidence="2 3" key="1">
    <citation type="submission" date="2016-03" db="EMBL/GenBank/DDBJ databases">
        <title>Whole genome sequencing of Grifola frondosa 9006-11.</title>
        <authorList>
            <person name="Min B."/>
            <person name="Park H."/>
            <person name="Kim J.-G."/>
            <person name="Cho H."/>
            <person name="Oh Y.-L."/>
            <person name="Kong W.-S."/>
            <person name="Choi I.-G."/>
        </authorList>
    </citation>
    <scope>NUCLEOTIDE SEQUENCE [LARGE SCALE GENOMIC DNA]</scope>
    <source>
        <strain evidence="2 3">9006-11</strain>
    </source>
</reference>
<proteinExistence type="predicted"/>
<dbReference type="AlphaFoldDB" id="A0A1C7M7E4"/>
<name>A0A1C7M7E4_GRIFR</name>
<dbReference type="STRING" id="5627.A0A1C7M7E4"/>
<dbReference type="InterPro" id="IPR043502">
    <property type="entry name" value="DNA/RNA_pol_sf"/>
</dbReference>
<comment type="caution">
    <text evidence="2">The sequence shown here is derived from an EMBL/GenBank/DDBJ whole genome shotgun (WGS) entry which is preliminary data.</text>
</comment>
<protein>
    <submittedName>
        <fullName evidence="2">Uncharacterized protein</fullName>
    </submittedName>
</protein>
<dbReference type="InterPro" id="IPR051320">
    <property type="entry name" value="Viral_Replic_Matur_Polypro"/>
</dbReference>
<dbReference type="CDD" id="cd01647">
    <property type="entry name" value="RT_LTR"/>
    <property type="match status" value="1"/>
</dbReference>
<dbReference type="OrthoDB" id="5599163at2759"/>
<dbReference type="InterPro" id="IPR043128">
    <property type="entry name" value="Rev_trsase/Diguanyl_cyclase"/>
</dbReference>
<dbReference type="Proteomes" id="UP000092993">
    <property type="component" value="Unassembled WGS sequence"/>
</dbReference>